<sequence length="93" mass="10307">MTTRGLMLVLLLVAPPALAAELPHEVAEFVARRDRCDHFRGEDAENPARIREIQRGLRANCEGTDAALARLKQRFAGHAAARAVLDRYDDAVE</sequence>
<gene>
    <name evidence="2" type="ORF">IAI61_02470</name>
</gene>
<dbReference type="EMBL" id="JACTNG010000001">
    <property type="protein sequence ID" value="MBO1077880.1"/>
    <property type="molecule type" value="Genomic_DNA"/>
</dbReference>
<name>A0ABS3KKA1_9PROT</name>
<evidence type="ECO:0000256" key="1">
    <source>
        <dbReference type="SAM" id="SignalP"/>
    </source>
</evidence>
<dbReference type="Proteomes" id="UP001518989">
    <property type="component" value="Unassembled WGS sequence"/>
</dbReference>
<protein>
    <submittedName>
        <fullName evidence="2">Uncharacterized protein</fullName>
    </submittedName>
</protein>
<feature type="signal peptide" evidence="1">
    <location>
        <begin position="1"/>
        <end position="19"/>
    </location>
</feature>
<feature type="chain" id="PRO_5047526340" evidence="1">
    <location>
        <begin position="20"/>
        <end position="93"/>
    </location>
</feature>
<dbReference type="RefSeq" id="WP_207415275.1">
    <property type="nucleotide sequence ID" value="NZ_CP061179.1"/>
</dbReference>
<evidence type="ECO:0000313" key="2">
    <source>
        <dbReference type="EMBL" id="MBO1077880.1"/>
    </source>
</evidence>
<accession>A0ABS3KKA1</accession>
<organism evidence="2 3">
    <name type="scientific">Roseomonas haemaphysalidis</name>
    <dbReference type="NCBI Taxonomy" id="2768162"/>
    <lineage>
        <taxon>Bacteria</taxon>
        <taxon>Pseudomonadati</taxon>
        <taxon>Pseudomonadota</taxon>
        <taxon>Alphaproteobacteria</taxon>
        <taxon>Acetobacterales</taxon>
        <taxon>Roseomonadaceae</taxon>
        <taxon>Roseomonas</taxon>
    </lineage>
</organism>
<proteinExistence type="predicted"/>
<reference evidence="2 3" key="1">
    <citation type="submission" date="2020-09" db="EMBL/GenBank/DDBJ databases">
        <title>Roseomonas.</title>
        <authorList>
            <person name="Zhu W."/>
        </authorList>
    </citation>
    <scope>NUCLEOTIDE SEQUENCE [LARGE SCALE GENOMIC DNA]</scope>
    <source>
        <strain evidence="2 3">573</strain>
    </source>
</reference>
<evidence type="ECO:0000313" key="3">
    <source>
        <dbReference type="Proteomes" id="UP001518989"/>
    </source>
</evidence>
<keyword evidence="3" id="KW-1185">Reference proteome</keyword>
<comment type="caution">
    <text evidence="2">The sequence shown here is derived from an EMBL/GenBank/DDBJ whole genome shotgun (WGS) entry which is preliminary data.</text>
</comment>
<keyword evidence="1" id="KW-0732">Signal</keyword>